<dbReference type="RefSeq" id="WP_189771156.1">
    <property type="nucleotide sequence ID" value="NZ_BNCK01000005.1"/>
</dbReference>
<evidence type="ECO:0000256" key="7">
    <source>
        <dbReference type="ARBA" id="ARBA00038151"/>
    </source>
</evidence>
<keyword evidence="2" id="KW-0813">Transport</keyword>
<dbReference type="GO" id="GO:0022857">
    <property type="term" value="F:transmembrane transporter activity"/>
    <property type="evidence" value="ECO:0007669"/>
    <property type="project" value="InterPro"/>
</dbReference>
<feature type="transmembrane region" description="Helical" evidence="10">
    <location>
        <begin position="30"/>
        <end position="51"/>
    </location>
</feature>
<keyword evidence="5 10" id="KW-1133">Transmembrane helix</keyword>
<reference evidence="11" key="1">
    <citation type="journal article" date="2014" name="Int. J. Syst. Evol. Microbiol.">
        <title>Complete genome sequence of Corynebacterium casei LMG S-19264T (=DSM 44701T), isolated from a smear-ripened cheese.</title>
        <authorList>
            <consortium name="US DOE Joint Genome Institute (JGI-PGF)"/>
            <person name="Walter F."/>
            <person name="Albersmeier A."/>
            <person name="Kalinowski J."/>
            <person name="Ruckert C."/>
        </authorList>
    </citation>
    <scope>NUCLEOTIDE SEQUENCE</scope>
    <source>
        <strain evidence="11">KCTC 42731</strain>
    </source>
</reference>
<dbReference type="EMBL" id="BNCK01000005">
    <property type="protein sequence ID" value="GHF96021.1"/>
    <property type="molecule type" value="Genomic_DNA"/>
</dbReference>
<name>A0A919BKZ1_9GAMM</name>
<dbReference type="Pfam" id="PF00893">
    <property type="entry name" value="Multi_Drug_Res"/>
    <property type="match status" value="1"/>
</dbReference>
<dbReference type="SUPFAM" id="SSF103481">
    <property type="entry name" value="Multidrug resistance efflux transporter EmrE"/>
    <property type="match status" value="1"/>
</dbReference>
<evidence type="ECO:0000256" key="3">
    <source>
        <dbReference type="ARBA" id="ARBA00022475"/>
    </source>
</evidence>
<dbReference type="InterPro" id="IPR000390">
    <property type="entry name" value="Small_drug/metabolite_transptr"/>
</dbReference>
<evidence type="ECO:0000256" key="4">
    <source>
        <dbReference type="ARBA" id="ARBA00022692"/>
    </source>
</evidence>
<keyword evidence="6 10" id="KW-0472">Membrane</keyword>
<comment type="similarity">
    <text evidence="7">Belongs to the drug/metabolite transporter (DMT) superfamily. Small multidrug resistance (SMR) (TC 2.A.7.1) family. Gdx/SugE subfamily.</text>
</comment>
<dbReference type="InterPro" id="IPR037185">
    <property type="entry name" value="EmrE-like"/>
</dbReference>
<organism evidence="11 12">
    <name type="scientific">Thalassotalea marina</name>
    <dbReference type="NCBI Taxonomy" id="1673741"/>
    <lineage>
        <taxon>Bacteria</taxon>
        <taxon>Pseudomonadati</taxon>
        <taxon>Pseudomonadota</taxon>
        <taxon>Gammaproteobacteria</taxon>
        <taxon>Alteromonadales</taxon>
        <taxon>Colwelliaceae</taxon>
        <taxon>Thalassotalea</taxon>
    </lineage>
</organism>
<keyword evidence="12" id="KW-1185">Reference proteome</keyword>
<gene>
    <name evidence="11" type="primary">sugE</name>
    <name evidence="11" type="ORF">GCM10017161_25430</name>
</gene>
<dbReference type="InterPro" id="IPR045324">
    <property type="entry name" value="Small_multidrug_res"/>
</dbReference>
<keyword evidence="3" id="KW-1003">Cell membrane</keyword>
<reference evidence="11" key="2">
    <citation type="submission" date="2020-09" db="EMBL/GenBank/DDBJ databases">
        <authorList>
            <person name="Sun Q."/>
            <person name="Kim S."/>
        </authorList>
    </citation>
    <scope>NUCLEOTIDE SEQUENCE</scope>
    <source>
        <strain evidence="11">KCTC 42731</strain>
    </source>
</reference>
<feature type="transmembrane region" description="Helical" evidence="10">
    <location>
        <begin position="82"/>
        <end position="100"/>
    </location>
</feature>
<evidence type="ECO:0000256" key="9">
    <source>
        <dbReference type="RuleBase" id="RU003942"/>
    </source>
</evidence>
<dbReference type="Proteomes" id="UP000623842">
    <property type="component" value="Unassembled WGS sequence"/>
</dbReference>
<comment type="caution">
    <text evidence="11">The sequence shown here is derived from an EMBL/GenBank/DDBJ whole genome shotgun (WGS) entry which is preliminary data.</text>
</comment>
<evidence type="ECO:0000313" key="11">
    <source>
        <dbReference type="EMBL" id="GHF96021.1"/>
    </source>
</evidence>
<evidence type="ECO:0000313" key="12">
    <source>
        <dbReference type="Proteomes" id="UP000623842"/>
    </source>
</evidence>
<comment type="subcellular location">
    <subcellularLocation>
        <location evidence="1 9">Cell membrane</location>
        <topology evidence="1 9">Multi-pass membrane protein</topology>
    </subcellularLocation>
</comment>
<evidence type="ECO:0000256" key="2">
    <source>
        <dbReference type="ARBA" id="ARBA00022448"/>
    </source>
</evidence>
<sequence length="104" mass="11468">MSWVYLIIAGFFEAIWLVSLEKSESFSKLPFTLLAVLSMAISLFLFALSLAKIPLATAYLIWLSIGVSSVFLINFITEGSTISPMQLVFLSLIFIGILGLKTTQ</sequence>
<dbReference type="PANTHER" id="PTHR30561">
    <property type="entry name" value="SMR FAMILY PROTON-DEPENDENT DRUG EFFLUX TRANSPORTER SUGE"/>
    <property type="match status" value="1"/>
</dbReference>
<keyword evidence="4 9" id="KW-0812">Transmembrane</keyword>
<protein>
    <recommendedName>
        <fullName evidence="8">Guanidinium exporter</fullName>
    </recommendedName>
</protein>
<evidence type="ECO:0000256" key="6">
    <source>
        <dbReference type="ARBA" id="ARBA00023136"/>
    </source>
</evidence>
<evidence type="ECO:0000256" key="5">
    <source>
        <dbReference type="ARBA" id="ARBA00022989"/>
    </source>
</evidence>
<feature type="transmembrane region" description="Helical" evidence="10">
    <location>
        <begin position="58"/>
        <end position="76"/>
    </location>
</feature>
<evidence type="ECO:0000256" key="8">
    <source>
        <dbReference type="ARBA" id="ARBA00039168"/>
    </source>
</evidence>
<evidence type="ECO:0000256" key="1">
    <source>
        <dbReference type="ARBA" id="ARBA00004651"/>
    </source>
</evidence>
<dbReference type="GO" id="GO:0005886">
    <property type="term" value="C:plasma membrane"/>
    <property type="evidence" value="ECO:0007669"/>
    <property type="project" value="UniProtKB-SubCell"/>
</dbReference>
<proteinExistence type="inferred from homology"/>
<dbReference type="PANTHER" id="PTHR30561:SF0">
    <property type="entry name" value="GUANIDINIUM EXPORTER"/>
    <property type="match status" value="1"/>
</dbReference>
<dbReference type="AlphaFoldDB" id="A0A919BKZ1"/>
<accession>A0A919BKZ1</accession>
<evidence type="ECO:0000256" key="10">
    <source>
        <dbReference type="SAM" id="Phobius"/>
    </source>
</evidence>
<dbReference type="Gene3D" id="1.10.3730.20">
    <property type="match status" value="1"/>
</dbReference>